<organism evidence="1 2">
    <name type="scientific">Cichorium intybus</name>
    <name type="common">Chicory</name>
    <dbReference type="NCBI Taxonomy" id="13427"/>
    <lineage>
        <taxon>Eukaryota</taxon>
        <taxon>Viridiplantae</taxon>
        <taxon>Streptophyta</taxon>
        <taxon>Embryophyta</taxon>
        <taxon>Tracheophyta</taxon>
        <taxon>Spermatophyta</taxon>
        <taxon>Magnoliopsida</taxon>
        <taxon>eudicotyledons</taxon>
        <taxon>Gunneridae</taxon>
        <taxon>Pentapetalae</taxon>
        <taxon>asterids</taxon>
        <taxon>campanulids</taxon>
        <taxon>Asterales</taxon>
        <taxon>Asteraceae</taxon>
        <taxon>Cichorioideae</taxon>
        <taxon>Cichorieae</taxon>
        <taxon>Cichoriinae</taxon>
        <taxon>Cichorium</taxon>
    </lineage>
</organism>
<name>A0ACB9CR18_CICIN</name>
<dbReference type="Proteomes" id="UP001055811">
    <property type="component" value="Linkage Group LG05"/>
</dbReference>
<protein>
    <submittedName>
        <fullName evidence="1">Uncharacterized protein</fullName>
    </submittedName>
</protein>
<evidence type="ECO:0000313" key="2">
    <source>
        <dbReference type="Proteomes" id="UP001055811"/>
    </source>
</evidence>
<comment type="caution">
    <text evidence="1">The sequence shown here is derived from an EMBL/GenBank/DDBJ whole genome shotgun (WGS) entry which is preliminary data.</text>
</comment>
<keyword evidence="2" id="KW-1185">Reference proteome</keyword>
<reference evidence="2" key="1">
    <citation type="journal article" date="2022" name="Mol. Ecol. Resour.">
        <title>The genomes of chicory, endive, great burdock and yacon provide insights into Asteraceae palaeo-polyploidization history and plant inulin production.</title>
        <authorList>
            <person name="Fan W."/>
            <person name="Wang S."/>
            <person name="Wang H."/>
            <person name="Wang A."/>
            <person name="Jiang F."/>
            <person name="Liu H."/>
            <person name="Zhao H."/>
            <person name="Xu D."/>
            <person name="Zhang Y."/>
        </authorList>
    </citation>
    <scope>NUCLEOTIDE SEQUENCE [LARGE SCALE GENOMIC DNA]</scope>
    <source>
        <strain evidence="2">cv. Punajuju</strain>
    </source>
</reference>
<reference evidence="1 2" key="2">
    <citation type="journal article" date="2022" name="Mol. Ecol. Resour.">
        <title>The genomes of chicory, endive, great burdock and yacon provide insights into Asteraceae paleo-polyploidization history and plant inulin production.</title>
        <authorList>
            <person name="Fan W."/>
            <person name="Wang S."/>
            <person name="Wang H."/>
            <person name="Wang A."/>
            <person name="Jiang F."/>
            <person name="Liu H."/>
            <person name="Zhao H."/>
            <person name="Xu D."/>
            <person name="Zhang Y."/>
        </authorList>
    </citation>
    <scope>NUCLEOTIDE SEQUENCE [LARGE SCALE GENOMIC DNA]</scope>
    <source>
        <strain evidence="2">cv. Punajuju</strain>
        <tissue evidence="1">Leaves</tissue>
    </source>
</reference>
<accession>A0ACB9CR18</accession>
<proteinExistence type="predicted"/>
<dbReference type="EMBL" id="CM042013">
    <property type="protein sequence ID" value="KAI3736747.1"/>
    <property type="molecule type" value="Genomic_DNA"/>
</dbReference>
<evidence type="ECO:0000313" key="1">
    <source>
        <dbReference type="EMBL" id="KAI3736747.1"/>
    </source>
</evidence>
<gene>
    <name evidence="1" type="ORF">L2E82_26732</name>
</gene>
<sequence length="255" mass="28770">MFLEGLPKCRGCTILLKGSNNDELKKIKTVVQFAVVMAYHLILESSFLLNQRIMFSTISPNIFSTKIPTEEIIPSINNHALDLGFNDSNIPVSNGEMETIPTSHEPYNSVFLSGLSSLTASLKKVIRFRLLNTAHSISTYFGFNCINPHNQELNSPIDTADMGTKVGSDEDKIINGDQMSEDSLEMNSTEEQMESKNDMNTVLESESILVLMSKRNATRGIICEQDRFSCIKFYRYFDVPLGKFLRDYLLNQKLT</sequence>